<dbReference type="Proteomes" id="UP000507954">
    <property type="component" value="Unassembled WGS sequence"/>
</dbReference>
<dbReference type="AlphaFoldDB" id="A0A508WUU7"/>
<gene>
    <name evidence="1" type="ORF">EMEDMD4_240119</name>
</gene>
<organism evidence="1">
    <name type="scientific">Sinorhizobium medicae</name>
    <dbReference type="NCBI Taxonomy" id="110321"/>
    <lineage>
        <taxon>Bacteria</taxon>
        <taxon>Pseudomonadati</taxon>
        <taxon>Pseudomonadota</taxon>
        <taxon>Alphaproteobacteria</taxon>
        <taxon>Hyphomicrobiales</taxon>
        <taxon>Rhizobiaceae</taxon>
        <taxon>Sinorhizobium/Ensifer group</taxon>
        <taxon>Sinorhizobium</taxon>
    </lineage>
</organism>
<protein>
    <submittedName>
        <fullName evidence="1">Uncharacterized protein</fullName>
    </submittedName>
</protein>
<reference evidence="1" key="1">
    <citation type="submission" date="2019-06" db="EMBL/GenBank/DDBJ databases">
        <authorList>
            <person name="Le Quere A."/>
            <person name="Colella S."/>
        </authorList>
    </citation>
    <scope>NUCLEOTIDE SEQUENCE</scope>
    <source>
        <strain evidence="1">EmedicaeMD41</strain>
    </source>
</reference>
<name>A0A508WUU7_9HYPH</name>
<sequence>MFLVDSWRCRPRALSERVNQSKHFINHNVVVVVLRGDLANRDFGISQVQASFAIVAYCLGV</sequence>
<accession>A0A508WUU7</accession>
<dbReference type="EMBL" id="CABFNB010000089">
    <property type="protein sequence ID" value="VTZ61176.1"/>
    <property type="molecule type" value="Genomic_DNA"/>
</dbReference>
<proteinExistence type="predicted"/>
<evidence type="ECO:0000313" key="1">
    <source>
        <dbReference type="EMBL" id="VTZ61176.1"/>
    </source>
</evidence>